<dbReference type="RefSeq" id="WP_205308595.1">
    <property type="nucleotide sequence ID" value="NZ_BAAAVF010000001.1"/>
</dbReference>
<accession>A0ABS2LL82</accession>
<dbReference type="SUPFAM" id="SSF47413">
    <property type="entry name" value="lambda repressor-like DNA-binding domains"/>
    <property type="match status" value="1"/>
</dbReference>
<proteinExistence type="predicted"/>
<evidence type="ECO:0000313" key="2">
    <source>
        <dbReference type="Proteomes" id="UP000698059"/>
    </source>
</evidence>
<evidence type="ECO:0000313" key="1">
    <source>
        <dbReference type="EMBL" id="MBM7480904.1"/>
    </source>
</evidence>
<dbReference type="Proteomes" id="UP000698059">
    <property type="component" value="Unassembled WGS sequence"/>
</dbReference>
<name>A0ABS2LL82_9CELL</name>
<keyword evidence="1" id="KW-0238">DNA-binding</keyword>
<sequence>MDSNHYASAVAANIEAARREIGLSTVALAASSGIPRTSLDRKLNRHGNFTVREIKALATALGSTALALSTVRDVSAAA</sequence>
<dbReference type="InterPro" id="IPR010982">
    <property type="entry name" value="Lambda_DNA-bd_dom_sf"/>
</dbReference>
<organism evidence="1 2">
    <name type="scientific">Oerskovia jenensis</name>
    <dbReference type="NCBI Taxonomy" id="162169"/>
    <lineage>
        <taxon>Bacteria</taxon>
        <taxon>Bacillati</taxon>
        <taxon>Actinomycetota</taxon>
        <taxon>Actinomycetes</taxon>
        <taxon>Micrococcales</taxon>
        <taxon>Cellulomonadaceae</taxon>
        <taxon>Oerskovia</taxon>
    </lineage>
</organism>
<dbReference type="EMBL" id="JAFBBO010000001">
    <property type="protein sequence ID" value="MBM7480904.1"/>
    <property type="molecule type" value="Genomic_DNA"/>
</dbReference>
<protein>
    <submittedName>
        <fullName evidence="1">DNA-binding phage protein</fullName>
    </submittedName>
</protein>
<dbReference type="Gene3D" id="1.10.260.40">
    <property type="entry name" value="lambda repressor-like DNA-binding domains"/>
    <property type="match status" value="1"/>
</dbReference>
<gene>
    <name evidence="1" type="ORF">JOD49_003824</name>
</gene>
<dbReference type="GO" id="GO:0003677">
    <property type="term" value="F:DNA binding"/>
    <property type="evidence" value="ECO:0007669"/>
    <property type="project" value="UniProtKB-KW"/>
</dbReference>
<keyword evidence="2" id="KW-1185">Reference proteome</keyword>
<comment type="caution">
    <text evidence="1">The sequence shown here is derived from an EMBL/GenBank/DDBJ whole genome shotgun (WGS) entry which is preliminary data.</text>
</comment>
<reference evidence="1 2" key="1">
    <citation type="submission" date="2021-01" db="EMBL/GenBank/DDBJ databases">
        <title>Sequencing the genomes of 1000 actinobacteria strains.</title>
        <authorList>
            <person name="Klenk H.-P."/>
        </authorList>
    </citation>
    <scope>NUCLEOTIDE SEQUENCE [LARGE SCALE GENOMIC DNA]</scope>
    <source>
        <strain evidence="1 2">DSM 46000</strain>
    </source>
</reference>